<reference evidence="1 2" key="1">
    <citation type="submission" date="2013-09" db="EMBL/GenBank/DDBJ databases">
        <title>Biodegradation of hydrocarbons in the deep terrestrial subsurface : characterization of a microbial consortium composed of two Desulfotomaculum species originating from a deep geological formation.</title>
        <authorList>
            <person name="Aullo T."/>
            <person name="Berlendis S."/>
            <person name="Lascourreges J.-F."/>
            <person name="Dessort D."/>
            <person name="Saint-Laurent S."/>
            <person name="Schraauwers B."/>
            <person name="Mas J."/>
            <person name="Magot M."/>
            <person name="Ranchou-Peyruse A."/>
        </authorList>
    </citation>
    <scope>NUCLEOTIDE SEQUENCE [LARGE SCALE GENOMIC DNA]</scope>
    <source>
        <strain evidence="1 2">Bs107</strain>
    </source>
</reference>
<gene>
    <name evidence="1" type="ORF">P378_11715</name>
</gene>
<organism evidence="1 2">
    <name type="scientific">Desulforamulus profundi</name>
    <dbReference type="NCBI Taxonomy" id="1383067"/>
    <lineage>
        <taxon>Bacteria</taxon>
        <taxon>Bacillati</taxon>
        <taxon>Bacillota</taxon>
        <taxon>Clostridia</taxon>
        <taxon>Eubacteriales</taxon>
        <taxon>Peptococcaceae</taxon>
        <taxon>Desulforamulus</taxon>
    </lineage>
</organism>
<dbReference type="Proteomes" id="UP000222564">
    <property type="component" value="Unassembled WGS sequence"/>
</dbReference>
<evidence type="ECO:0000313" key="2">
    <source>
        <dbReference type="Proteomes" id="UP000222564"/>
    </source>
</evidence>
<proteinExistence type="predicted"/>
<dbReference type="AlphaFoldDB" id="A0A2C6LI90"/>
<evidence type="ECO:0000313" key="1">
    <source>
        <dbReference type="EMBL" id="PHJ38190.1"/>
    </source>
</evidence>
<comment type="caution">
    <text evidence="1">The sequence shown here is derived from an EMBL/GenBank/DDBJ whole genome shotgun (WGS) entry which is preliminary data.</text>
</comment>
<dbReference type="EMBL" id="AWQQ01000055">
    <property type="protein sequence ID" value="PHJ38190.1"/>
    <property type="molecule type" value="Genomic_DNA"/>
</dbReference>
<protein>
    <submittedName>
        <fullName evidence="1">Uncharacterized protein</fullName>
    </submittedName>
</protein>
<accession>A0A2C6LI90</accession>
<dbReference type="RefSeq" id="WP_238473110.1">
    <property type="nucleotide sequence ID" value="NZ_AWQQ01000055.1"/>
</dbReference>
<name>A0A2C6LI90_9FIRM</name>
<keyword evidence="2" id="KW-1185">Reference proteome</keyword>
<sequence>MNYSEKSTALVAVALGRYLVYDRISFEQAFFLLLLAPEFYLPCGCWVASSMPAWPGSPLPTASLRFWKHLYRKPVPGRRR</sequence>